<protein>
    <submittedName>
        <fullName evidence="1">Uncharacterized protein</fullName>
    </submittedName>
</protein>
<evidence type="ECO:0000313" key="1">
    <source>
        <dbReference type="EMBL" id="CEJ57317.1"/>
    </source>
</evidence>
<gene>
    <name evidence="1" type="ORF">PMG11_06014</name>
</gene>
<dbReference type="STRING" id="104259.A0A0F7TQP8"/>
<dbReference type="Proteomes" id="UP000042958">
    <property type="component" value="Unassembled WGS sequence"/>
</dbReference>
<dbReference type="EMBL" id="CDHK01000005">
    <property type="protein sequence ID" value="CEJ57317.1"/>
    <property type="molecule type" value="Genomic_DNA"/>
</dbReference>
<keyword evidence="2" id="KW-1185">Reference proteome</keyword>
<name>A0A0F7TQP8_PENBI</name>
<dbReference type="AlphaFoldDB" id="A0A0F7TQP8"/>
<proteinExistence type="predicted"/>
<dbReference type="OrthoDB" id="339764at2759"/>
<organism evidence="1 2">
    <name type="scientific">Penicillium brasilianum</name>
    <dbReference type="NCBI Taxonomy" id="104259"/>
    <lineage>
        <taxon>Eukaryota</taxon>
        <taxon>Fungi</taxon>
        <taxon>Dikarya</taxon>
        <taxon>Ascomycota</taxon>
        <taxon>Pezizomycotina</taxon>
        <taxon>Eurotiomycetes</taxon>
        <taxon>Eurotiomycetidae</taxon>
        <taxon>Eurotiales</taxon>
        <taxon>Aspergillaceae</taxon>
        <taxon>Penicillium</taxon>
    </lineage>
</organism>
<sequence length="85" mass="9586">METIRPAFADRSTPILVYGNPFPESAARHIRNTFQARRVYVICSRSLAQETDVLGELNQAFRTLSVSIVGQRTGLKPHTLWSEVL</sequence>
<accession>A0A0F7TQP8</accession>
<evidence type="ECO:0000313" key="2">
    <source>
        <dbReference type="Proteomes" id="UP000042958"/>
    </source>
</evidence>
<reference evidence="2" key="1">
    <citation type="journal article" date="2015" name="Genome Announc.">
        <title>Draft genome sequence of the fungus Penicillium brasilianum MG11.</title>
        <authorList>
            <person name="Horn F."/>
            <person name="Linde J."/>
            <person name="Mattern D.J."/>
            <person name="Walther G."/>
            <person name="Guthke R."/>
            <person name="Brakhage A.A."/>
            <person name="Valiante V."/>
        </authorList>
    </citation>
    <scope>NUCLEOTIDE SEQUENCE [LARGE SCALE GENOMIC DNA]</scope>
    <source>
        <strain evidence="2">MG11</strain>
    </source>
</reference>